<dbReference type="Proteomes" id="UP001189429">
    <property type="component" value="Unassembled WGS sequence"/>
</dbReference>
<protein>
    <submittedName>
        <fullName evidence="2">Uncharacterized protein</fullName>
    </submittedName>
</protein>
<comment type="caution">
    <text evidence="2">The sequence shown here is derived from an EMBL/GenBank/DDBJ whole genome shotgun (WGS) entry which is preliminary data.</text>
</comment>
<evidence type="ECO:0000256" key="1">
    <source>
        <dbReference type="SAM" id="MobiDB-lite"/>
    </source>
</evidence>
<accession>A0ABN9Q1L3</accession>
<feature type="region of interest" description="Disordered" evidence="1">
    <location>
        <begin position="96"/>
        <end position="284"/>
    </location>
</feature>
<proteinExistence type="predicted"/>
<reference evidence="2" key="1">
    <citation type="submission" date="2023-10" db="EMBL/GenBank/DDBJ databases">
        <authorList>
            <person name="Chen Y."/>
            <person name="Shah S."/>
            <person name="Dougan E. K."/>
            <person name="Thang M."/>
            <person name="Chan C."/>
        </authorList>
    </citation>
    <scope>NUCLEOTIDE SEQUENCE [LARGE SCALE GENOMIC DNA]</scope>
</reference>
<gene>
    <name evidence="2" type="ORF">PCOR1329_LOCUS7042</name>
</gene>
<feature type="non-terminal residue" evidence="2">
    <location>
        <position position="1"/>
    </location>
</feature>
<evidence type="ECO:0000313" key="2">
    <source>
        <dbReference type="EMBL" id="CAK0798224.1"/>
    </source>
</evidence>
<sequence length="309" mass="32851">GPEPLARRPRPGAPDCQPDLPVELPSSGAPAIWPNCQFQRPPACRETSKFAPPNFKAGPAPQSHRQGSGRLAPSNRCTGLQAGARAWTHGNRAYFGGPPLCWPRPGRGRWSGLPGCAFRSGQRGRSSKRATSPGGGPEKTDSAGRGGGRQRRGGGKEEEEEEDEEKEKEEEGEETKNEEHRARPRPGILAAAPDARERARAAGARQMPAHGNARAPRPQGGHRLLKMGRPARGSKPGAPVPAPQRARPLGCGVAAGEKAQRGGGERRRRRGRGREGGDKVGAGMMKGGRAHIAHIEKLVCSQAQKSLPH</sequence>
<feature type="compositionally biased region" description="Acidic residues" evidence="1">
    <location>
        <begin position="157"/>
        <end position="173"/>
    </location>
</feature>
<feature type="region of interest" description="Disordered" evidence="1">
    <location>
        <begin position="1"/>
        <end position="28"/>
    </location>
</feature>
<name>A0ABN9Q1L3_9DINO</name>
<dbReference type="EMBL" id="CAUYUJ010001901">
    <property type="protein sequence ID" value="CAK0798224.1"/>
    <property type="molecule type" value="Genomic_DNA"/>
</dbReference>
<feature type="region of interest" description="Disordered" evidence="1">
    <location>
        <begin position="44"/>
        <end position="77"/>
    </location>
</feature>
<keyword evidence="3" id="KW-1185">Reference proteome</keyword>
<evidence type="ECO:0000313" key="3">
    <source>
        <dbReference type="Proteomes" id="UP001189429"/>
    </source>
</evidence>
<organism evidence="2 3">
    <name type="scientific">Prorocentrum cordatum</name>
    <dbReference type="NCBI Taxonomy" id="2364126"/>
    <lineage>
        <taxon>Eukaryota</taxon>
        <taxon>Sar</taxon>
        <taxon>Alveolata</taxon>
        <taxon>Dinophyceae</taxon>
        <taxon>Prorocentrales</taxon>
        <taxon>Prorocentraceae</taxon>
        <taxon>Prorocentrum</taxon>
    </lineage>
</organism>